<gene>
    <name evidence="2" type="ORF">CAC42_5394</name>
</gene>
<name>A0A2K1QUX2_9PEZI</name>
<comment type="caution">
    <text evidence="2">The sequence shown here is derived from an EMBL/GenBank/DDBJ whole genome shotgun (WGS) entry which is preliminary data.</text>
</comment>
<evidence type="ECO:0000313" key="3">
    <source>
        <dbReference type="Proteomes" id="UP000243797"/>
    </source>
</evidence>
<dbReference type="InParanoid" id="A0A2K1QUX2"/>
<evidence type="ECO:0000256" key="1">
    <source>
        <dbReference type="SAM" id="MobiDB-lite"/>
    </source>
</evidence>
<feature type="region of interest" description="Disordered" evidence="1">
    <location>
        <begin position="52"/>
        <end position="74"/>
    </location>
</feature>
<accession>A0A2K1QUX2</accession>
<protein>
    <submittedName>
        <fullName evidence="2">Iron-sulfur clusters transporter atm1, mitochondrial</fullName>
    </submittedName>
</protein>
<sequence>MEILQCSVDHDDESEFRVIVDGDAVKHITIDNGVYNPDDMCFAPAIESLTPTPLPGDWNQGRVSKEDDGSPHWRKRDINKHNLLVREGKMGLIEFDGAKKCDDEAYLAR</sequence>
<keyword evidence="3" id="KW-1185">Reference proteome</keyword>
<dbReference type="STRING" id="2082308.A0A2K1QUX2"/>
<dbReference type="EMBL" id="NKHZ01000039">
    <property type="protein sequence ID" value="PNS18855.1"/>
    <property type="molecule type" value="Genomic_DNA"/>
</dbReference>
<proteinExistence type="predicted"/>
<dbReference type="AlphaFoldDB" id="A0A2K1QUX2"/>
<evidence type="ECO:0000313" key="2">
    <source>
        <dbReference type="EMBL" id="PNS18855.1"/>
    </source>
</evidence>
<dbReference type="OrthoDB" id="2687876at2759"/>
<dbReference type="Proteomes" id="UP000243797">
    <property type="component" value="Unassembled WGS sequence"/>
</dbReference>
<organism evidence="2 3">
    <name type="scientific">Sphaceloma murrayae</name>
    <dbReference type="NCBI Taxonomy" id="2082308"/>
    <lineage>
        <taxon>Eukaryota</taxon>
        <taxon>Fungi</taxon>
        <taxon>Dikarya</taxon>
        <taxon>Ascomycota</taxon>
        <taxon>Pezizomycotina</taxon>
        <taxon>Dothideomycetes</taxon>
        <taxon>Dothideomycetidae</taxon>
        <taxon>Myriangiales</taxon>
        <taxon>Elsinoaceae</taxon>
        <taxon>Sphaceloma</taxon>
    </lineage>
</organism>
<reference evidence="2 3" key="1">
    <citation type="submission" date="2017-06" db="EMBL/GenBank/DDBJ databases">
        <title>Draft genome sequence of a variant of Elsinoe murrayae.</title>
        <authorList>
            <person name="Cheng Q."/>
        </authorList>
    </citation>
    <scope>NUCLEOTIDE SEQUENCE [LARGE SCALE GENOMIC DNA]</scope>
    <source>
        <strain evidence="2 3">CQ-2017a</strain>
    </source>
</reference>